<dbReference type="SUPFAM" id="SSF103473">
    <property type="entry name" value="MFS general substrate transporter"/>
    <property type="match status" value="1"/>
</dbReference>
<comment type="caution">
    <text evidence="8">The sequence shown here is derived from an EMBL/GenBank/DDBJ whole genome shotgun (WGS) entry which is preliminary data.</text>
</comment>
<reference evidence="8" key="1">
    <citation type="submission" date="2021-10" db="EMBL/GenBank/DDBJ databases">
        <authorList>
            <person name="Criscuolo A."/>
        </authorList>
    </citation>
    <scope>NUCLEOTIDE SEQUENCE</scope>
    <source>
        <strain evidence="8">CIP111885</strain>
    </source>
</reference>
<dbReference type="InterPro" id="IPR020846">
    <property type="entry name" value="MFS_dom"/>
</dbReference>
<feature type="transmembrane region" description="Helical" evidence="6">
    <location>
        <begin position="12"/>
        <end position="32"/>
    </location>
</feature>
<protein>
    <recommendedName>
        <fullName evidence="7">Major facilitator superfamily (MFS) profile domain-containing protein</fullName>
    </recommendedName>
</protein>
<dbReference type="EMBL" id="CAKJTG010000053">
    <property type="protein sequence ID" value="CAG9610783.1"/>
    <property type="molecule type" value="Genomic_DNA"/>
</dbReference>
<dbReference type="AlphaFoldDB" id="A0A9C7GEC0"/>
<keyword evidence="4 6" id="KW-1133">Transmembrane helix</keyword>
<dbReference type="Gene3D" id="1.20.1250.20">
    <property type="entry name" value="MFS general substrate transporter like domains"/>
    <property type="match status" value="1"/>
</dbReference>
<evidence type="ECO:0000313" key="9">
    <source>
        <dbReference type="Proteomes" id="UP000789845"/>
    </source>
</evidence>
<dbReference type="GO" id="GO:0022857">
    <property type="term" value="F:transmembrane transporter activity"/>
    <property type="evidence" value="ECO:0007669"/>
    <property type="project" value="InterPro"/>
</dbReference>
<name>A0A9C7GEC0_9BACI</name>
<keyword evidence="9" id="KW-1185">Reference proteome</keyword>
<feature type="transmembrane region" description="Helical" evidence="6">
    <location>
        <begin position="211"/>
        <end position="228"/>
    </location>
</feature>
<keyword evidence="3 6" id="KW-0812">Transmembrane</keyword>
<evidence type="ECO:0000256" key="1">
    <source>
        <dbReference type="ARBA" id="ARBA00004651"/>
    </source>
</evidence>
<proteinExistence type="predicted"/>
<dbReference type="PANTHER" id="PTHR23530:SF1">
    <property type="entry name" value="PERMEASE, MAJOR FACILITATOR SUPERFAMILY-RELATED"/>
    <property type="match status" value="1"/>
</dbReference>
<feature type="transmembrane region" description="Helical" evidence="6">
    <location>
        <begin position="94"/>
        <end position="117"/>
    </location>
</feature>
<feature type="domain" description="Major facilitator superfamily (MFS) profile" evidence="7">
    <location>
        <begin position="1"/>
        <end position="392"/>
    </location>
</feature>
<dbReference type="Proteomes" id="UP000789845">
    <property type="component" value="Unassembled WGS sequence"/>
</dbReference>
<feature type="transmembrane region" description="Helical" evidence="6">
    <location>
        <begin position="365"/>
        <end position="385"/>
    </location>
</feature>
<dbReference type="Pfam" id="PF07690">
    <property type="entry name" value="MFS_1"/>
    <property type="match status" value="1"/>
</dbReference>
<feature type="transmembrane region" description="Helical" evidence="6">
    <location>
        <begin position="44"/>
        <end position="62"/>
    </location>
</feature>
<dbReference type="PANTHER" id="PTHR23530">
    <property type="entry name" value="TRANSPORT PROTEIN-RELATED"/>
    <property type="match status" value="1"/>
</dbReference>
<evidence type="ECO:0000256" key="4">
    <source>
        <dbReference type="ARBA" id="ARBA00022989"/>
    </source>
</evidence>
<feature type="transmembrane region" description="Helical" evidence="6">
    <location>
        <begin position="69"/>
        <end position="88"/>
    </location>
</feature>
<keyword evidence="2" id="KW-0813">Transport</keyword>
<feature type="transmembrane region" description="Helical" evidence="6">
    <location>
        <begin position="162"/>
        <end position="184"/>
    </location>
</feature>
<feature type="transmembrane region" description="Helical" evidence="6">
    <location>
        <begin position="138"/>
        <end position="156"/>
    </location>
</feature>
<evidence type="ECO:0000256" key="6">
    <source>
        <dbReference type="SAM" id="Phobius"/>
    </source>
</evidence>
<dbReference type="PROSITE" id="PS50850">
    <property type="entry name" value="MFS"/>
    <property type="match status" value="1"/>
</dbReference>
<evidence type="ECO:0000256" key="2">
    <source>
        <dbReference type="ARBA" id="ARBA00022448"/>
    </source>
</evidence>
<evidence type="ECO:0000313" key="8">
    <source>
        <dbReference type="EMBL" id="CAG9610783.1"/>
    </source>
</evidence>
<sequence length="393" mass="43159">MISTHNIRILFWVRFFGTINFIAPVLTLFYYGRGLEATHILWLQLFWSGAVLLGEVPGGIVADRYGAKVSFLIGALVKISSIVLLIFAHDPWMFFLFSALNGLSVTFFSGADEALLYESLKEDNKHDKMDEAMGKIQSAGFISMILAVLFGAYMAKDLADKQFILLIILGLVFHLVEFILLFFVKNPASSGSYRDNPFTQVVAGIKVIRKAPVLLLLFLNYTLVFIPADSVYEAFNQPLFKDAGLPVMFIGVLYALAAIGGFIVSQSVGWFTSRFARKGLMWVTGGVAAAGLFLSAMFGESLWIVIGAFFIIRIGQAIRHPIYSQLTNDLIPSHIRATTLSLISVLDSAFDLVIFGLLSSVAFNGLNGILIACSMIALVGTLIPIKRVKESLV</sequence>
<feature type="transmembrane region" description="Helical" evidence="6">
    <location>
        <begin position="248"/>
        <end position="272"/>
    </location>
</feature>
<keyword evidence="5 6" id="KW-0472">Membrane</keyword>
<gene>
    <name evidence="8" type="ORF">NEOCIP111885_04561</name>
</gene>
<dbReference type="InterPro" id="IPR011701">
    <property type="entry name" value="MFS"/>
</dbReference>
<organism evidence="8 9">
    <name type="scientific">Pseudoneobacillus rhizosphaerae</name>
    <dbReference type="NCBI Taxonomy" id="2880968"/>
    <lineage>
        <taxon>Bacteria</taxon>
        <taxon>Bacillati</taxon>
        <taxon>Bacillota</taxon>
        <taxon>Bacilli</taxon>
        <taxon>Bacillales</taxon>
        <taxon>Bacillaceae</taxon>
        <taxon>Pseudoneobacillus</taxon>
    </lineage>
</organism>
<evidence type="ECO:0000256" key="3">
    <source>
        <dbReference type="ARBA" id="ARBA00022692"/>
    </source>
</evidence>
<comment type="subcellular location">
    <subcellularLocation>
        <location evidence="1">Cell membrane</location>
        <topology evidence="1">Multi-pass membrane protein</topology>
    </subcellularLocation>
</comment>
<dbReference type="InterPro" id="IPR036259">
    <property type="entry name" value="MFS_trans_sf"/>
</dbReference>
<evidence type="ECO:0000259" key="7">
    <source>
        <dbReference type="PROSITE" id="PS50850"/>
    </source>
</evidence>
<evidence type="ECO:0000256" key="5">
    <source>
        <dbReference type="ARBA" id="ARBA00023136"/>
    </source>
</evidence>
<dbReference type="InterPro" id="IPR053160">
    <property type="entry name" value="MFS_DHA3_Transporter"/>
</dbReference>
<dbReference type="GO" id="GO:0005886">
    <property type="term" value="C:plasma membrane"/>
    <property type="evidence" value="ECO:0007669"/>
    <property type="project" value="UniProtKB-SubCell"/>
</dbReference>
<dbReference type="RefSeq" id="WP_230499140.1">
    <property type="nucleotide sequence ID" value="NZ_CAKJTG010000053.1"/>
</dbReference>
<accession>A0A9C7GEC0</accession>